<gene>
    <name evidence="1" type="ORF">IAD18_07255</name>
</gene>
<evidence type="ECO:0000313" key="2">
    <source>
        <dbReference type="Proteomes" id="UP000824076"/>
    </source>
</evidence>
<dbReference type="AlphaFoldDB" id="A0A9D1LH74"/>
<proteinExistence type="predicted"/>
<evidence type="ECO:0000313" key="1">
    <source>
        <dbReference type="EMBL" id="HIU39445.1"/>
    </source>
</evidence>
<dbReference type="Proteomes" id="UP000824076">
    <property type="component" value="Unassembled WGS sequence"/>
</dbReference>
<dbReference type="InterPro" id="IPR032574">
    <property type="entry name" value="DUF4924"/>
</dbReference>
<organism evidence="1 2">
    <name type="scientific">Candidatus Limisoma intestinavium</name>
    <dbReference type="NCBI Taxonomy" id="2840856"/>
    <lineage>
        <taxon>Bacteria</taxon>
        <taxon>Pseudomonadati</taxon>
        <taxon>Bacteroidota</taxon>
        <taxon>Bacteroidia</taxon>
        <taxon>Bacteroidales</taxon>
        <taxon>Candidatus Limisoma</taxon>
    </lineage>
</organism>
<sequence length="185" mass="21539">MIAADKLRNENIAEYLLYMWQVEDLLRACDLDIAKVKERLIDCCSVDDATKSVVEEWYANLVEMMRLEGVKEKGHLQINQNIIIQLTDLHLMLLKSPKFPEYTAEFYQVLPIIVELRAKAGNSKCGEIETCFNALYGMLMMRLQKKEISGDTENAMKQISKFVSLLASYYHKDRQQPIFDKEDYQ</sequence>
<comment type="caution">
    <text evidence="1">The sequence shown here is derived from an EMBL/GenBank/DDBJ whole genome shotgun (WGS) entry which is preliminary data.</text>
</comment>
<accession>A0A9D1LH74</accession>
<dbReference type="Pfam" id="PF16271">
    <property type="entry name" value="DUF4924"/>
    <property type="match status" value="1"/>
</dbReference>
<reference evidence="1" key="1">
    <citation type="submission" date="2020-10" db="EMBL/GenBank/DDBJ databases">
        <authorList>
            <person name="Gilroy R."/>
        </authorList>
    </citation>
    <scope>NUCLEOTIDE SEQUENCE</scope>
    <source>
        <strain evidence="1">17073</strain>
    </source>
</reference>
<reference evidence="1" key="2">
    <citation type="journal article" date="2021" name="PeerJ">
        <title>Extensive microbial diversity within the chicken gut microbiome revealed by metagenomics and culture.</title>
        <authorList>
            <person name="Gilroy R."/>
            <person name="Ravi A."/>
            <person name="Getino M."/>
            <person name="Pursley I."/>
            <person name="Horton D.L."/>
            <person name="Alikhan N.F."/>
            <person name="Baker D."/>
            <person name="Gharbi K."/>
            <person name="Hall N."/>
            <person name="Watson M."/>
            <person name="Adriaenssens E.M."/>
            <person name="Foster-Nyarko E."/>
            <person name="Jarju S."/>
            <person name="Secka A."/>
            <person name="Antonio M."/>
            <person name="Oren A."/>
            <person name="Chaudhuri R.R."/>
            <person name="La Ragione R."/>
            <person name="Hildebrand F."/>
            <person name="Pallen M.J."/>
        </authorList>
    </citation>
    <scope>NUCLEOTIDE SEQUENCE</scope>
    <source>
        <strain evidence="1">17073</strain>
    </source>
</reference>
<dbReference type="EMBL" id="DVMS01000202">
    <property type="protein sequence ID" value="HIU39445.1"/>
    <property type="molecule type" value="Genomic_DNA"/>
</dbReference>
<protein>
    <submittedName>
        <fullName evidence="1">DUF4924 family protein</fullName>
    </submittedName>
</protein>
<name>A0A9D1LH74_9BACT</name>